<dbReference type="Proteomes" id="UP001500655">
    <property type="component" value="Unassembled WGS sequence"/>
</dbReference>
<evidence type="ECO:0000313" key="2">
    <source>
        <dbReference type="Proteomes" id="UP001500655"/>
    </source>
</evidence>
<comment type="caution">
    <text evidence="1">The sequence shown here is derived from an EMBL/GenBank/DDBJ whole genome shotgun (WGS) entry which is preliminary data.</text>
</comment>
<organism evidence="1 2">
    <name type="scientific">Luedemannella helvata</name>
    <dbReference type="NCBI Taxonomy" id="349315"/>
    <lineage>
        <taxon>Bacteria</taxon>
        <taxon>Bacillati</taxon>
        <taxon>Actinomycetota</taxon>
        <taxon>Actinomycetes</taxon>
        <taxon>Micromonosporales</taxon>
        <taxon>Micromonosporaceae</taxon>
        <taxon>Luedemannella</taxon>
    </lineage>
</organism>
<reference evidence="2" key="1">
    <citation type="journal article" date="2019" name="Int. J. Syst. Evol. Microbiol.">
        <title>The Global Catalogue of Microorganisms (GCM) 10K type strain sequencing project: providing services to taxonomists for standard genome sequencing and annotation.</title>
        <authorList>
            <consortium name="The Broad Institute Genomics Platform"/>
            <consortium name="The Broad Institute Genome Sequencing Center for Infectious Disease"/>
            <person name="Wu L."/>
            <person name="Ma J."/>
        </authorList>
    </citation>
    <scope>NUCLEOTIDE SEQUENCE [LARGE SCALE GENOMIC DNA]</scope>
    <source>
        <strain evidence="2">JCM 13249</strain>
    </source>
</reference>
<protein>
    <recommendedName>
        <fullName evidence="3">CopG family transcriptional regulator</fullName>
    </recommendedName>
</protein>
<dbReference type="EMBL" id="BAAALS010000009">
    <property type="protein sequence ID" value="GAA1752163.1"/>
    <property type="molecule type" value="Genomic_DNA"/>
</dbReference>
<keyword evidence="2" id="KW-1185">Reference proteome</keyword>
<dbReference type="RefSeq" id="WP_344080130.1">
    <property type="nucleotide sequence ID" value="NZ_BAAALS010000009.1"/>
</dbReference>
<name>A0ABP4WH71_9ACTN</name>
<sequence>MTRRISISLPDDVAAELDHVDNASAYIAEAIRQRRRRESVRRVVAEAGYEITEDGIARMRDTVARLEARRR</sequence>
<evidence type="ECO:0008006" key="3">
    <source>
        <dbReference type="Google" id="ProtNLM"/>
    </source>
</evidence>
<accession>A0ABP4WH71</accession>
<proteinExistence type="predicted"/>
<gene>
    <name evidence="1" type="ORF">GCM10009681_23940</name>
</gene>
<evidence type="ECO:0000313" key="1">
    <source>
        <dbReference type="EMBL" id="GAA1752163.1"/>
    </source>
</evidence>